<gene>
    <name evidence="2" type="ORF">Sango_1057200</name>
</gene>
<comment type="caution">
    <text evidence="2">The sequence shown here is derived from an EMBL/GenBank/DDBJ whole genome shotgun (WGS) entry which is preliminary data.</text>
</comment>
<accession>A0AAE1X0T1</accession>
<evidence type="ECO:0000259" key="1">
    <source>
        <dbReference type="Pfam" id="PF07727"/>
    </source>
</evidence>
<protein>
    <recommendedName>
        <fullName evidence="1">Reverse transcriptase Ty1/copia-type domain-containing protein</fullName>
    </recommendedName>
</protein>
<evidence type="ECO:0000313" key="3">
    <source>
        <dbReference type="Proteomes" id="UP001289374"/>
    </source>
</evidence>
<dbReference type="Pfam" id="PF07727">
    <property type="entry name" value="RVT_2"/>
    <property type="match status" value="1"/>
</dbReference>
<name>A0AAE1X0T1_9LAMI</name>
<organism evidence="2 3">
    <name type="scientific">Sesamum angolense</name>
    <dbReference type="NCBI Taxonomy" id="2727404"/>
    <lineage>
        <taxon>Eukaryota</taxon>
        <taxon>Viridiplantae</taxon>
        <taxon>Streptophyta</taxon>
        <taxon>Embryophyta</taxon>
        <taxon>Tracheophyta</taxon>
        <taxon>Spermatophyta</taxon>
        <taxon>Magnoliopsida</taxon>
        <taxon>eudicotyledons</taxon>
        <taxon>Gunneridae</taxon>
        <taxon>Pentapetalae</taxon>
        <taxon>asterids</taxon>
        <taxon>lamiids</taxon>
        <taxon>Lamiales</taxon>
        <taxon>Pedaliaceae</taxon>
        <taxon>Sesamum</taxon>
    </lineage>
</organism>
<sequence length="184" mass="20814">MGSNQVWALVDPPKGIRPIGCKWVYKSKLGAKGEALAFKVRLIAKGYTQPPRVNFEETYSPIAMTKSIRILIAIAAWYDYEIWQMDLKTTFLNDFVEEEIFMDQPVGFTSVGEEQRSIVFKGPSTASNKLSKVGTCVLIKSYGDIISSRMIMILVYRRRLVGARLRTLSFMSMTSCSLEMTSRC</sequence>
<evidence type="ECO:0000313" key="2">
    <source>
        <dbReference type="EMBL" id="KAK4403165.1"/>
    </source>
</evidence>
<proteinExistence type="predicted"/>
<keyword evidence="3" id="KW-1185">Reference proteome</keyword>
<reference evidence="2" key="2">
    <citation type="journal article" date="2024" name="Plant">
        <title>Genomic evolution and insights into agronomic trait innovations of Sesamum species.</title>
        <authorList>
            <person name="Miao H."/>
            <person name="Wang L."/>
            <person name="Qu L."/>
            <person name="Liu H."/>
            <person name="Sun Y."/>
            <person name="Le M."/>
            <person name="Wang Q."/>
            <person name="Wei S."/>
            <person name="Zheng Y."/>
            <person name="Lin W."/>
            <person name="Duan Y."/>
            <person name="Cao H."/>
            <person name="Xiong S."/>
            <person name="Wang X."/>
            <person name="Wei L."/>
            <person name="Li C."/>
            <person name="Ma Q."/>
            <person name="Ju M."/>
            <person name="Zhao R."/>
            <person name="Li G."/>
            <person name="Mu C."/>
            <person name="Tian Q."/>
            <person name="Mei H."/>
            <person name="Zhang T."/>
            <person name="Gao T."/>
            <person name="Zhang H."/>
        </authorList>
    </citation>
    <scope>NUCLEOTIDE SEQUENCE</scope>
    <source>
        <strain evidence="2">K16</strain>
    </source>
</reference>
<dbReference type="InterPro" id="IPR013103">
    <property type="entry name" value="RVT_2"/>
</dbReference>
<feature type="domain" description="Reverse transcriptase Ty1/copia-type" evidence="1">
    <location>
        <begin position="4"/>
        <end position="116"/>
    </location>
</feature>
<dbReference type="Proteomes" id="UP001289374">
    <property type="component" value="Unassembled WGS sequence"/>
</dbReference>
<dbReference type="EMBL" id="JACGWL010000005">
    <property type="protein sequence ID" value="KAK4403165.1"/>
    <property type="molecule type" value="Genomic_DNA"/>
</dbReference>
<dbReference type="AlphaFoldDB" id="A0AAE1X0T1"/>
<reference evidence="2" key="1">
    <citation type="submission" date="2020-06" db="EMBL/GenBank/DDBJ databases">
        <authorList>
            <person name="Li T."/>
            <person name="Hu X."/>
            <person name="Zhang T."/>
            <person name="Song X."/>
            <person name="Zhang H."/>
            <person name="Dai N."/>
            <person name="Sheng W."/>
            <person name="Hou X."/>
            <person name="Wei L."/>
        </authorList>
    </citation>
    <scope>NUCLEOTIDE SEQUENCE</scope>
    <source>
        <strain evidence="2">K16</strain>
        <tissue evidence="2">Leaf</tissue>
    </source>
</reference>